<name>A0A8T0FI79_ARGBR</name>
<dbReference type="Pfam" id="PF00078">
    <property type="entry name" value="RVT_1"/>
    <property type="match status" value="2"/>
</dbReference>
<gene>
    <name evidence="2" type="ORF">HNY73_007820</name>
</gene>
<feature type="domain" description="Reverse transcriptase" evidence="1">
    <location>
        <begin position="1"/>
        <end position="136"/>
    </location>
</feature>
<accession>A0A8T0FI79</accession>
<dbReference type="AlphaFoldDB" id="A0A8T0FI79"/>
<dbReference type="EMBL" id="JABXBU010000012">
    <property type="protein sequence ID" value="KAF8789918.1"/>
    <property type="molecule type" value="Genomic_DNA"/>
</dbReference>
<dbReference type="PANTHER" id="PTHR33332">
    <property type="entry name" value="REVERSE TRANSCRIPTASE DOMAIN-CONTAINING PROTEIN"/>
    <property type="match status" value="1"/>
</dbReference>
<dbReference type="SUPFAM" id="SSF56672">
    <property type="entry name" value="DNA/RNA polymerases"/>
    <property type="match status" value="1"/>
</dbReference>
<evidence type="ECO:0000313" key="3">
    <source>
        <dbReference type="Proteomes" id="UP000807504"/>
    </source>
</evidence>
<keyword evidence="2" id="KW-0695">RNA-directed DNA polymerase</keyword>
<keyword evidence="3" id="KW-1185">Reference proteome</keyword>
<reference evidence="2" key="2">
    <citation type="submission" date="2020-06" db="EMBL/GenBank/DDBJ databases">
        <authorList>
            <person name="Sheffer M."/>
        </authorList>
    </citation>
    <scope>NUCLEOTIDE SEQUENCE</scope>
</reference>
<keyword evidence="2" id="KW-0808">Transferase</keyword>
<dbReference type="PROSITE" id="PS50878">
    <property type="entry name" value="RT_POL"/>
    <property type="match status" value="1"/>
</dbReference>
<proteinExistence type="predicted"/>
<evidence type="ECO:0000313" key="2">
    <source>
        <dbReference type="EMBL" id="KAF8789918.1"/>
    </source>
</evidence>
<dbReference type="InterPro" id="IPR000477">
    <property type="entry name" value="RT_dom"/>
</dbReference>
<evidence type="ECO:0000259" key="1">
    <source>
        <dbReference type="PROSITE" id="PS50878"/>
    </source>
</evidence>
<dbReference type="Proteomes" id="UP000807504">
    <property type="component" value="Unassembled WGS sequence"/>
</dbReference>
<reference evidence="2" key="1">
    <citation type="journal article" date="2020" name="bioRxiv">
        <title>Chromosome-level reference genome of the European wasp spider Argiope bruennichi: a resource for studies on range expansion and evolutionary adaptation.</title>
        <authorList>
            <person name="Sheffer M.M."/>
            <person name="Hoppe A."/>
            <person name="Krehenwinkel H."/>
            <person name="Uhl G."/>
            <person name="Kuss A.W."/>
            <person name="Jensen L."/>
            <person name="Jensen C."/>
            <person name="Gillespie R.G."/>
            <person name="Hoff K.J."/>
            <person name="Prost S."/>
        </authorList>
    </citation>
    <scope>NUCLEOTIDE SEQUENCE</scope>
</reference>
<keyword evidence="2" id="KW-0548">Nucleotidyltransferase</keyword>
<protein>
    <submittedName>
        <fullName evidence="2">Putative RNA-directed DNA polymerase like protein</fullName>
    </submittedName>
</protein>
<sequence length="300" mass="34412">MATYLRGRLFTVRVGSNLSSERIIEAGVVQGSKIGPILFNIYVNDIPSPRNCQTQLCLFADDTAIMSTGESINVMKHLNDYLDELGKWLIRWKVKVNTDKCQAVYFTRKKNTPDPPKLFRRKINWSNCTKYLGVTLDKRLTYKEHIDNIRNKVKACRSKLYPMMGPTSPGAPFKYPSRRRRRLDIAKAFDKVWIPGLFYKLIAYKFPRTIVELIISYLSNRYFTVLVKQHDSSKRQLKAGVPQGGILAPVIFLLYLNDIPQQKDIMISLYADDTAILSQGRKPAEAIVPLQNYLTSRKNG</sequence>
<organism evidence="2 3">
    <name type="scientific">Argiope bruennichi</name>
    <name type="common">Wasp spider</name>
    <name type="synonym">Aranea bruennichi</name>
    <dbReference type="NCBI Taxonomy" id="94029"/>
    <lineage>
        <taxon>Eukaryota</taxon>
        <taxon>Metazoa</taxon>
        <taxon>Ecdysozoa</taxon>
        <taxon>Arthropoda</taxon>
        <taxon>Chelicerata</taxon>
        <taxon>Arachnida</taxon>
        <taxon>Araneae</taxon>
        <taxon>Araneomorphae</taxon>
        <taxon>Entelegynae</taxon>
        <taxon>Araneoidea</taxon>
        <taxon>Araneidae</taxon>
        <taxon>Argiope</taxon>
    </lineage>
</organism>
<dbReference type="InterPro" id="IPR043502">
    <property type="entry name" value="DNA/RNA_pol_sf"/>
</dbReference>
<dbReference type="GO" id="GO:0003964">
    <property type="term" value="F:RNA-directed DNA polymerase activity"/>
    <property type="evidence" value="ECO:0007669"/>
    <property type="project" value="UniProtKB-KW"/>
</dbReference>
<comment type="caution">
    <text evidence="2">The sequence shown here is derived from an EMBL/GenBank/DDBJ whole genome shotgun (WGS) entry which is preliminary data.</text>
</comment>